<keyword evidence="6" id="KW-0547">Nucleotide-binding</keyword>
<evidence type="ECO:0000256" key="10">
    <source>
        <dbReference type="ARBA" id="ARBA00022884"/>
    </source>
</evidence>
<dbReference type="GO" id="GO:0042245">
    <property type="term" value="P:RNA repair"/>
    <property type="evidence" value="ECO:0007669"/>
    <property type="project" value="UniProtKB-KW"/>
</dbReference>
<dbReference type="SUPFAM" id="SSF81891">
    <property type="entry name" value="Poly A polymerase C-terminal region-like"/>
    <property type="match status" value="1"/>
</dbReference>
<evidence type="ECO:0000256" key="7">
    <source>
        <dbReference type="ARBA" id="ARBA00022800"/>
    </source>
</evidence>
<keyword evidence="3" id="KW-0819">tRNA processing</keyword>
<keyword evidence="9" id="KW-0460">Magnesium</keyword>
<evidence type="ECO:0000256" key="3">
    <source>
        <dbReference type="ARBA" id="ARBA00022694"/>
    </source>
</evidence>
<keyword evidence="2 11" id="KW-0808">Transferase</keyword>
<evidence type="ECO:0000256" key="4">
    <source>
        <dbReference type="ARBA" id="ARBA00022695"/>
    </source>
</evidence>
<dbReference type="GO" id="GO:0003723">
    <property type="term" value="F:RNA binding"/>
    <property type="evidence" value="ECO:0007669"/>
    <property type="project" value="UniProtKB-KW"/>
</dbReference>
<dbReference type="Gene3D" id="1.10.3090.10">
    <property type="entry name" value="cca-adding enzyme, domain 2"/>
    <property type="match status" value="1"/>
</dbReference>
<evidence type="ECO:0000256" key="1">
    <source>
        <dbReference type="ARBA" id="ARBA00001946"/>
    </source>
</evidence>
<dbReference type="InterPro" id="IPR043519">
    <property type="entry name" value="NT_sf"/>
</dbReference>
<dbReference type="InterPro" id="IPR032828">
    <property type="entry name" value="PolyA_RNA-bd"/>
</dbReference>
<evidence type="ECO:0000313" key="15">
    <source>
        <dbReference type="Proteomes" id="UP000194450"/>
    </source>
</evidence>
<dbReference type="GO" id="GO:0046872">
    <property type="term" value="F:metal ion binding"/>
    <property type="evidence" value="ECO:0007669"/>
    <property type="project" value="UniProtKB-KW"/>
</dbReference>
<comment type="cofactor">
    <cofactor evidence="1">
        <name>Mg(2+)</name>
        <dbReference type="ChEBI" id="CHEBI:18420"/>
    </cofactor>
</comment>
<comment type="similarity">
    <text evidence="11">Belongs to the tRNA nucleotidyltransferase/poly(A) polymerase family.</text>
</comment>
<dbReference type="PANTHER" id="PTHR47545:SF1">
    <property type="entry name" value="MULTIFUNCTIONAL CCA PROTEIN"/>
    <property type="match status" value="1"/>
</dbReference>
<keyword evidence="8" id="KW-0067">ATP-binding</keyword>
<evidence type="ECO:0000256" key="11">
    <source>
        <dbReference type="RuleBase" id="RU003953"/>
    </source>
</evidence>
<dbReference type="Pfam" id="PF01743">
    <property type="entry name" value="PolyA_pol"/>
    <property type="match status" value="1"/>
</dbReference>
<dbReference type="RefSeq" id="WP_086435550.1">
    <property type="nucleotide sequence ID" value="NZ_FXWH01000004.1"/>
</dbReference>
<dbReference type="OrthoDB" id="9805698at2"/>
<dbReference type="InterPro" id="IPR002646">
    <property type="entry name" value="PolA_pol_head_dom"/>
</dbReference>
<dbReference type="GO" id="GO:0001680">
    <property type="term" value="P:tRNA 3'-terminal CCA addition"/>
    <property type="evidence" value="ECO:0007669"/>
    <property type="project" value="InterPro"/>
</dbReference>
<dbReference type="Proteomes" id="UP000194450">
    <property type="component" value="Unassembled WGS sequence"/>
</dbReference>
<accession>A0A1Y6FXZ1</accession>
<feature type="domain" description="Poly A polymerase head" evidence="12">
    <location>
        <begin position="3"/>
        <end position="123"/>
    </location>
</feature>
<evidence type="ECO:0000256" key="6">
    <source>
        <dbReference type="ARBA" id="ARBA00022741"/>
    </source>
</evidence>
<keyword evidence="7" id="KW-0692">RNA repair</keyword>
<dbReference type="PANTHER" id="PTHR47545">
    <property type="entry name" value="MULTIFUNCTIONAL CCA PROTEIN"/>
    <property type="match status" value="1"/>
</dbReference>
<protein>
    <submittedName>
        <fullName evidence="14">tRNA nucleotidyltransferase (CCA-adding enzyme)</fullName>
    </submittedName>
</protein>
<dbReference type="InterPro" id="IPR012006">
    <property type="entry name" value="CCA_bact"/>
</dbReference>
<evidence type="ECO:0000259" key="12">
    <source>
        <dbReference type="Pfam" id="PF01743"/>
    </source>
</evidence>
<dbReference type="Gene3D" id="3.30.460.10">
    <property type="entry name" value="Beta Polymerase, domain 2"/>
    <property type="match status" value="1"/>
</dbReference>
<dbReference type="PIRSF" id="PIRSF000813">
    <property type="entry name" value="CCA_bact"/>
    <property type="match status" value="1"/>
</dbReference>
<dbReference type="AlphaFoldDB" id="A0A1Y6FXZ1"/>
<evidence type="ECO:0000313" key="14">
    <source>
        <dbReference type="EMBL" id="SMQ80796.1"/>
    </source>
</evidence>
<dbReference type="EMBL" id="FXWH01000004">
    <property type="protein sequence ID" value="SMQ80796.1"/>
    <property type="molecule type" value="Genomic_DNA"/>
</dbReference>
<proteinExistence type="inferred from homology"/>
<evidence type="ECO:0000259" key="13">
    <source>
        <dbReference type="Pfam" id="PF12627"/>
    </source>
</evidence>
<keyword evidence="4" id="KW-0548">Nucleotidyltransferase</keyword>
<gene>
    <name evidence="14" type="ORF">SAMN06297229_2413</name>
</gene>
<feature type="domain" description="tRNA nucleotidyltransferase/poly(A) polymerase RNA and SrmB- binding" evidence="13">
    <location>
        <begin position="150"/>
        <end position="212"/>
    </location>
</feature>
<evidence type="ECO:0000256" key="2">
    <source>
        <dbReference type="ARBA" id="ARBA00022679"/>
    </source>
</evidence>
<name>A0A1Y6FXZ1_9GAMM</name>
<evidence type="ECO:0000256" key="5">
    <source>
        <dbReference type="ARBA" id="ARBA00022723"/>
    </source>
</evidence>
<keyword evidence="15" id="KW-1185">Reference proteome</keyword>
<dbReference type="CDD" id="cd05398">
    <property type="entry name" value="NT_ClassII-CCAase"/>
    <property type="match status" value="1"/>
</dbReference>
<dbReference type="SUPFAM" id="SSF81301">
    <property type="entry name" value="Nucleotidyltransferase"/>
    <property type="match status" value="1"/>
</dbReference>
<evidence type="ECO:0000256" key="9">
    <source>
        <dbReference type="ARBA" id="ARBA00022842"/>
    </source>
</evidence>
<dbReference type="GO" id="GO:0005524">
    <property type="term" value="F:ATP binding"/>
    <property type="evidence" value="ECO:0007669"/>
    <property type="project" value="UniProtKB-KW"/>
</dbReference>
<dbReference type="GO" id="GO:0004810">
    <property type="term" value="F:CCA tRNA nucleotidyltransferase activity"/>
    <property type="evidence" value="ECO:0007669"/>
    <property type="project" value="InterPro"/>
</dbReference>
<dbReference type="InterPro" id="IPR050124">
    <property type="entry name" value="tRNA_CCA-adding_enzyme"/>
</dbReference>
<dbReference type="Pfam" id="PF12627">
    <property type="entry name" value="PolyA_pol_RNAbd"/>
    <property type="match status" value="1"/>
</dbReference>
<evidence type="ECO:0000256" key="8">
    <source>
        <dbReference type="ARBA" id="ARBA00022840"/>
    </source>
</evidence>
<organism evidence="14 15">
    <name type="scientific">Pseudidiomarina planktonica</name>
    <dbReference type="NCBI Taxonomy" id="1323738"/>
    <lineage>
        <taxon>Bacteria</taxon>
        <taxon>Pseudomonadati</taxon>
        <taxon>Pseudomonadota</taxon>
        <taxon>Gammaproteobacteria</taxon>
        <taxon>Alteromonadales</taxon>
        <taxon>Idiomarinaceae</taxon>
        <taxon>Pseudidiomarina</taxon>
    </lineage>
</organism>
<keyword evidence="10 11" id="KW-0694">RNA-binding</keyword>
<reference evidence="15" key="1">
    <citation type="submission" date="2017-04" db="EMBL/GenBank/DDBJ databases">
        <authorList>
            <person name="Varghese N."/>
            <person name="Submissions S."/>
        </authorList>
    </citation>
    <scope>NUCLEOTIDE SEQUENCE [LARGE SCALE GENOMIC DNA]</scope>
</reference>
<sequence>MEIYLVGGAVRDELLGKPVVERDFVVVGATAEEMQAKGFRQVGKDFPVFLHPKTGEEYALARTERKSGTGYQGFEVHASPEITLEQDLIRRDLTVNAIARDQATGELIDPYGGQEDLHEKLLRHVSPAFTEDPLRVLRVARFAARFYQDDFTVAPETFSLMRTIAASGELATLSAERVWRELERSIASASPHVFFAVLAEAESLHPWFTEVADTSYLAAALSRLQHPQLPESAALRLATVTIDLNDQALQQFADRLKLPKQARYWLKTCQKWHQKLPASCQAEDAEWLWDLLRETGCQRSMDPILPLQSVLQVAGHNDTAVQQLRRIAQALHAVTPQPLIEAGYTGAELGAKLRQQQIKAIAEVLTP</sequence>
<keyword evidence="5" id="KW-0479">Metal-binding</keyword>